<dbReference type="InterPro" id="IPR043128">
    <property type="entry name" value="Rev_trsase/Diguanyl_cyclase"/>
</dbReference>
<keyword evidence="4" id="KW-0548">Nucleotidyltransferase</keyword>
<evidence type="ECO:0000256" key="2">
    <source>
        <dbReference type="ARBA" id="ARBA00012180"/>
    </source>
</evidence>
<feature type="domain" description="Reverse transcriptase" evidence="9">
    <location>
        <begin position="1"/>
        <end position="105"/>
    </location>
</feature>
<comment type="similarity">
    <text evidence="1">Belongs to the beta type-B retroviral polymerase family. HERV class-II K(HML-2) pol subfamily.</text>
</comment>
<keyword evidence="8" id="KW-0695">RNA-directed DNA polymerase</keyword>
<dbReference type="Proteomes" id="UP000052976">
    <property type="component" value="Unassembled WGS sequence"/>
</dbReference>
<keyword evidence="6" id="KW-0255">Endonuclease</keyword>
<dbReference type="GO" id="GO:0003964">
    <property type="term" value="F:RNA-directed DNA polymerase activity"/>
    <property type="evidence" value="ECO:0007669"/>
    <property type="project" value="UniProtKB-KW"/>
</dbReference>
<feature type="non-terminal residue" evidence="10">
    <location>
        <position position="182"/>
    </location>
</feature>
<reference evidence="10 11" key="1">
    <citation type="submission" date="2014-04" db="EMBL/GenBank/DDBJ databases">
        <title>Genome evolution of avian class.</title>
        <authorList>
            <person name="Zhang G."/>
            <person name="Li C."/>
        </authorList>
    </citation>
    <scope>NUCLEOTIDE SEQUENCE [LARGE SCALE GENOMIC DNA]</scope>
    <source>
        <strain evidence="10">BGI_N302</strain>
    </source>
</reference>
<evidence type="ECO:0000313" key="10">
    <source>
        <dbReference type="EMBL" id="KFO52822.1"/>
    </source>
</evidence>
<dbReference type="Gene3D" id="3.30.70.270">
    <property type="match status" value="2"/>
</dbReference>
<dbReference type="EC" id="3.1.26.4" evidence="2"/>
<evidence type="ECO:0000256" key="7">
    <source>
        <dbReference type="ARBA" id="ARBA00022801"/>
    </source>
</evidence>
<evidence type="ECO:0000256" key="4">
    <source>
        <dbReference type="ARBA" id="ARBA00022695"/>
    </source>
</evidence>
<name>A0A091E829_CORBR</name>
<keyword evidence="7" id="KW-0378">Hydrolase</keyword>
<keyword evidence="3" id="KW-0808">Transferase</keyword>
<accession>A0A091E829</accession>
<dbReference type="InterPro" id="IPR000477">
    <property type="entry name" value="RT_dom"/>
</dbReference>
<dbReference type="SUPFAM" id="SSF56672">
    <property type="entry name" value="DNA/RNA polymerases"/>
    <property type="match status" value="1"/>
</dbReference>
<dbReference type="PANTHER" id="PTHR41694">
    <property type="entry name" value="ENDOGENOUS RETROVIRUS GROUP K MEMBER POL PROTEIN"/>
    <property type="match status" value="1"/>
</dbReference>
<dbReference type="InterPro" id="IPR010661">
    <property type="entry name" value="RVT_thumb"/>
</dbReference>
<dbReference type="AlphaFoldDB" id="A0A091E829"/>
<dbReference type="Gene3D" id="3.10.10.10">
    <property type="entry name" value="HIV Type 1 Reverse Transcriptase, subunit A, domain 1"/>
    <property type="match status" value="1"/>
</dbReference>
<dbReference type="Pfam" id="PF06817">
    <property type="entry name" value="RVT_thumb"/>
    <property type="match status" value="1"/>
</dbReference>
<protein>
    <recommendedName>
        <fullName evidence="2">ribonuclease H</fullName>
        <ecNumber evidence="2">3.1.26.4</ecNumber>
    </recommendedName>
</protein>
<dbReference type="PANTHER" id="PTHR41694:SF3">
    <property type="entry name" value="RNA-DIRECTED DNA POLYMERASE-RELATED"/>
    <property type="match status" value="1"/>
</dbReference>
<evidence type="ECO:0000256" key="3">
    <source>
        <dbReference type="ARBA" id="ARBA00022679"/>
    </source>
</evidence>
<evidence type="ECO:0000313" key="11">
    <source>
        <dbReference type="Proteomes" id="UP000052976"/>
    </source>
</evidence>
<dbReference type="GO" id="GO:0004523">
    <property type="term" value="F:RNA-DNA hybrid ribonuclease activity"/>
    <property type="evidence" value="ECO:0007669"/>
    <property type="project" value="UniProtKB-EC"/>
</dbReference>
<dbReference type="Pfam" id="PF00078">
    <property type="entry name" value="RVT_1"/>
    <property type="match status" value="1"/>
</dbReference>
<feature type="non-terminal residue" evidence="10">
    <location>
        <position position="1"/>
    </location>
</feature>
<dbReference type="InterPro" id="IPR043502">
    <property type="entry name" value="DNA/RNA_pol_sf"/>
</dbReference>
<keyword evidence="11" id="KW-1185">Reference proteome</keyword>
<organism evidence="10 11">
    <name type="scientific">Corvus brachyrhynchos</name>
    <name type="common">American crow</name>
    <dbReference type="NCBI Taxonomy" id="85066"/>
    <lineage>
        <taxon>Eukaryota</taxon>
        <taxon>Metazoa</taxon>
        <taxon>Chordata</taxon>
        <taxon>Craniata</taxon>
        <taxon>Vertebrata</taxon>
        <taxon>Euteleostomi</taxon>
        <taxon>Archelosauria</taxon>
        <taxon>Archosauria</taxon>
        <taxon>Dinosauria</taxon>
        <taxon>Saurischia</taxon>
        <taxon>Theropoda</taxon>
        <taxon>Coelurosauria</taxon>
        <taxon>Aves</taxon>
        <taxon>Neognathae</taxon>
        <taxon>Neoaves</taxon>
        <taxon>Telluraves</taxon>
        <taxon>Australaves</taxon>
        <taxon>Passeriformes</taxon>
        <taxon>Corvoidea</taxon>
        <taxon>Corvidae</taxon>
        <taxon>Corvus</taxon>
    </lineage>
</organism>
<evidence type="ECO:0000256" key="5">
    <source>
        <dbReference type="ARBA" id="ARBA00022722"/>
    </source>
</evidence>
<dbReference type="PROSITE" id="PS50878">
    <property type="entry name" value="RT_POL"/>
    <property type="match status" value="1"/>
</dbReference>
<keyword evidence="5" id="KW-0540">Nuclease</keyword>
<dbReference type="EMBL" id="KK717839">
    <property type="protein sequence ID" value="KFO52822.1"/>
    <property type="molecule type" value="Genomic_DNA"/>
</dbReference>
<sequence length="182" mass="21110">FAFTVPTKNCSEPTKLYKWVVLPQGMKNSPTLCQLYVDWALCPIRRRYAEALIYHYMDDILIATAKEVPDKEMQWVREQLHETGLEIARKNIQQTAPWKYLGWLISELQIRPQKIKLNTEISMLHDAQQLLGDLQWVRGVVGITNAHLTPFLLWLHRTNTAEPRECSPDQAAALTKVSDKLR</sequence>
<evidence type="ECO:0000256" key="6">
    <source>
        <dbReference type="ARBA" id="ARBA00022759"/>
    </source>
</evidence>
<evidence type="ECO:0000256" key="1">
    <source>
        <dbReference type="ARBA" id="ARBA00010879"/>
    </source>
</evidence>
<proteinExistence type="inferred from homology"/>
<gene>
    <name evidence="10" type="ORF">N302_07824</name>
</gene>
<dbReference type="GO" id="GO:0035613">
    <property type="term" value="F:RNA stem-loop binding"/>
    <property type="evidence" value="ECO:0007669"/>
    <property type="project" value="TreeGrafter"/>
</dbReference>
<evidence type="ECO:0000256" key="8">
    <source>
        <dbReference type="ARBA" id="ARBA00022918"/>
    </source>
</evidence>
<evidence type="ECO:0000259" key="9">
    <source>
        <dbReference type="PROSITE" id="PS50878"/>
    </source>
</evidence>
<dbReference type="STRING" id="85066.A0A091E829"/>